<feature type="non-terminal residue" evidence="3">
    <location>
        <position position="305"/>
    </location>
</feature>
<accession>A0ABQ6MYH5</accession>
<name>A0ABQ6MYH5_9STRA</name>
<feature type="compositionally biased region" description="Basic and acidic residues" evidence="1">
    <location>
        <begin position="49"/>
        <end position="69"/>
    </location>
</feature>
<dbReference type="InterPro" id="IPR001478">
    <property type="entry name" value="PDZ"/>
</dbReference>
<organism evidence="3 4">
    <name type="scientific">Tetraparma gracilis</name>
    <dbReference type="NCBI Taxonomy" id="2962635"/>
    <lineage>
        <taxon>Eukaryota</taxon>
        <taxon>Sar</taxon>
        <taxon>Stramenopiles</taxon>
        <taxon>Ochrophyta</taxon>
        <taxon>Bolidophyceae</taxon>
        <taxon>Parmales</taxon>
        <taxon>Triparmaceae</taxon>
        <taxon>Tetraparma</taxon>
    </lineage>
</organism>
<keyword evidence="4" id="KW-1185">Reference proteome</keyword>
<feature type="region of interest" description="Disordered" evidence="1">
    <location>
        <begin position="1"/>
        <end position="24"/>
    </location>
</feature>
<dbReference type="Pfam" id="PF17820">
    <property type="entry name" value="PDZ_6"/>
    <property type="match status" value="1"/>
</dbReference>
<evidence type="ECO:0000313" key="3">
    <source>
        <dbReference type="EMBL" id="GMI35503.1"/>
    </source>
</evidence>
<feature type="compositionally biased region" description="Acidic residues" evidence="1">
    <location>
        <begin position="243"/>
        <end position="259"/>
    </location>
</feature>
<dbReference type="Proteomes" id="UP001165060">
    <property type="component" value="Unassembled WGS sequence"/>
</dbReference>
<reference evidence="3 4" key="1">
    <citation type="journal article" date="2023" name="Commun. Biol.">
        <title>Genome analysis of Parmales, the sister group of diatoms, reveals the evolutionary specialization of diatoms from phago-mixotrophs to photoautotrophs.</title>
        <authorList>
            <person name="Ban H."/>
            <person name="Sato S."/>
            <person name="Yoshikawa S."/>
            <person name="Yamada K."/>
            <person name="Nakamura Y."/>
            <person name="Ichinomiya M."/>
            <person name="Sato N."/>
            <person name="Blanc-Mathieu R."/>
            <person name="Endo H."/>
            <person name="Kuwata A."/>
            <person name="Ogata H."/>
        </authorList>
    </citation>
    <scope>NUCLEOTIDE SEQUENCE [LARGE SCALE GENOMIC DNA]</scope>
</reference>
<protein>
    <recommendedName>
        <fullName evidence="2">PDZ domain-containing protein</fullName>
    </recommendedName>
</protein>
<evidence type="ECO:0000259" key="2">
    <source>
        <dbReference type="PROSITE" id="PS50106"/>
    </source>
</evidence>
<dbReference type="InterPro" id="IPR036034">
    <property type="entry name" value="PDZ_sf"/>
</dbReference>
<gene>
    <name evidence="3" type="ORF">TeGR_g9980</name>
</gene>
<dbReference type="SUPFAM" id="SSF50156">
    <property type="entry name" value="PDZ domain-like"/>
    <property type="match status" value="1"/>
</dbReference>
<feature type="domain" description="PDZ" evidence="2">
    <location>
        <begin position="129"/>
        <end position="166"/>
    </location>
</feature>
<dbReference type="InterPro" id="IPR041489">
    <property type="entry name" value="PDZ_6"/>
</dbReference>
<comment type="caution">
    <text evidence="3">The sequence shown here is derived from an EMBL/GenBank/DDBJ whole genome shotgun (WGS) entry which is preliminary data.</text>
</comment>
<feature type="region of interest" description="Disordered" evidence="1">
    <location>
        <begin position="192"/>
        <end position="211"/>
    </location>
</feature>
<feature type="region of interest" description="Disordered" evidence="1">
    <location>
        <begin position="40"/>
        <end position="100"/>
    </location>
</feature>
<sequence length="305" mass="32178">MASPGKRSLFPPAPRSVVRGATPGAQLAERSQELRALAEARAVGQGQAEVRRRLSYKEEEERRSRELLENRPGGIVWPRPEGDAKDNGDAGDTSSLPYPPPADRSLGINFFLRPPLFIRSLSALETGVSSPAQQCGLLRPGDRVLAINGVPLTDLNVNEIGDVVRKQCMDPNLPTVKLVCVIGEGAELIERLESGGRETGPPAPGEPKDGIADELASSFASFMNLSAVATGDNMLGIEVETGGGEEQEEEEDDENDGEDGANASTGTDTPSPAATPPRRPSGPSLTYYSSDPGRFGSILAPAPSP</sequence>
<dbReference type="PROSITE" id="PS50106">
    <property type="entry name" value="PDZ"/>
    <property type="match status" value="1"/>
</dbReference>
<evidence type="ECO:0000313" key="4">
    <source>
        <dbReference type="Proteomes" id="UP001165060"/>
    </source>
</evidence>
<feature type="region of interest" description="Disordered" evidence="1">
    <location>
        <begin position="241"/>
        <end position="305"/>
    </location>
</feature>
<proteinExistence type="predicted"/>
<evidence type="ECO:0000256" key="1">
    <source>
        <dbReference type="SAM" id="MobiDB-lite"/>
    </source>
</evidence>
<dbReference type="Gene3D" id="2.30.42.10">
    <property type="match status" value="1"/>
</dbReference>
<dbReference type="EMBL" id="BRYB01001879">
    <property type="protein sequence ID" value="GMI35503.1"/>
    <property type="molecule type" value="Genomic_DNA"/>
</dbReference>